<evidence type="ECO:0000313" key="1">
    <source>
        <dbReference type="EMBL" id="GBB83702.1"/>
    </source>
</evidence>
<name>A0A2Z6Q600_9GLOM</name>
<dbReference type="Proteomes" id="UP000247702">
    <property type="component" value="Unassembled WGS sequence"/>
</dbReference>
<accession>A0A2Z6Q600</accession>
<dbReference type="AlphaFoldDB" id="A0A2Z6Q600"/>
<gene>
    <name evidence="1" type="ORF">RclHR1_01040007</name>
</gene>
<protein>
    <submittedName>
        <fullName evidence="1">Uncharacterized protein</fullName>
    </submittedName>
</protein>
<sequence length="133" mass="15603">MFSLAQKALAPSDHHNCRITTDDAPQTRKGIFDLDEILPTTKKKSTSISNDLQLDAVLIERRVAYHTGIWTREKFTIYVTCEPENEILERKEIHLKEIIHIFHTHNLNNSIHYTAPHAHNFIRIIPIWLTKRR</sequence>
<keyword evidence="2" id="KW-1185">Reference proteome</keyword>
<comment type="caution">
    <text evidence="1">The sequence shown here is derived from an EMBL/GenBank/DDBJ whole genome shotgun (WGS) entry which is preliminary data.</text>
</comment>
<organism evidence="1 2">
    <name type="scientific">Rhizophagus clarus</name>
    <dbReference type="NCBI Taxonomy" id="94130"/>
    <lineage>
        <taxon>Eukaryota</taxon>
        <taxon>Fungi</taxon>
        <taxon>Fungi incertae sedis</taxon>
        <taxon>Mucoromycota</taxon>
        <taxon>Glomeromycotina</taxon>
        <taxon>Glomeromycetes</taxon>
        <taxon>Glomerales</taxon>
        <taxon>Glomeraceae</taxon>
        <taxon>Rhizophagus</taxon>
    </lineage>
</organism>
<proteinExistence type="predicted"/>
<dbReference type="EMBL" id="BEXD01000047">
    <property type="protein sequence ID" value="GBB83702.1"/>
    <property type="molecule type" value="Genomic_DNA"/>
</dbReference>
<reference evidence="1 2" key="1">
    <citation type="submission" date="2017-11" db="EMBL/GenBank/DDBJ databases">
        <title>The genome of Rhizophagus clarus HR1 reveals common genetic basis of auxotrophy among arbuscular mycorrhizal fungi.</title>
        <authorList>
            <person name="Kobayashi Y."/>
        </authorList>
    </citation>
    <scope>NUCLEOTIDE SEQUENCE [LARGE SCALE GENOMIC DNA]</scope>
    <source>
        <strain evidence="1 2">HR1</strain>
    </source>
</reference>
<evidence type="ECO:0000313" key="2">
    <source>
        <dbReference type="Proteomes" id="UP000247702"/>
    </source>
</evidence>